<dbReference type="VEuPathDB" id="CryptoDB:ChTU502y2012_409g0545"/>
<feature type="compositionally biased region" description="Polar residues" evidence="2">
    <location>
        <begin position="749"/>
        <end position="759"/>
    </location>
</feature>
<feature type="compositionally biased region" description="Basic and acidic residues" evidence="2">
    <location>
        <begin position="585"/>
        <end position="618"/>
    </location>
</feature>
<evidence type="ECO:0000256" key="3">
    <source>
        <dbReference type="SAM" id="SignalP"/>
    </source>
</evidence>
<feature type="compositionally biased region" description="Basic residues" evidence="2">
    <location>
        <begin position="468"/>
        <end position="480"/>
    </location>
</feature>
<protein>
    <recommendedName>
        <fullName evidence="5">FH2 domain-containing protein</fullName>
    </recommendedName>
</protein>
<feature type="compositionally biased region" description="Basic and acidic residues" evidence="2">
    <location>
        <begin position="528"/>
        <end position="572"/>
    </location>
</feature>
<evidence type="ECO:0008006" key="5">
    <source>
        <dbReference type="Google" id="ProtNLM"/>
    </source>
</evidence>
<feature type="chain" id="PRO_5006627808" description="FH2 domain-containing protein" evidence="3">
    <location>
        <begin position="26"/>
        <end position="884"/>
    </location>
</feature>
<keyword evidence="1" id="KW-0175">Coiled coil</keyword>
<evidence type="ECO:0000256" key="2">
    <source>
        <dbReference type="SAM" id="MobiDB-lite"/>
    </source>
</evidence>
<organism evidence="4">
    <name type="scientific">Cryptosporidium hominis</name>
    <dbReference type="NCBI Taxonomy" id="237895"/>
    <lineage>
        <taxon>Eukaryota</taxon>
        <taxon>Sar</taxon>
        <taxon>Alveolata</taxon>
        <taxon>Apicomplexa</taxon>
        <taxon>Conoidasida</taxon>
        <taxon>Coccidia</taxon>
        <taxon>Eucoccidiorida</taxon>
        <taxon>Eimeriorina</taxon>
        <taxon>Cryptosporidiidae</taxon>
        <taxon>Cryptosporidium</taxon>
    </lineage>
</organism>
<feature type="signal peptide" evidence="3">
    <location>
        <begin position="1"/>
        <end position="25"/>
    </location>
</feature>
<keyword evidence="3" id="KW-0732">Signal</keyword>
<reference evidence="4" key="1">
    <citation type="submission" date="2015-08" db="EMBL/GenBank/DDBJ databases">
        <authorList>
            <person name="Babu N.S."/>
            <person name="Beckwith C.J."/>
            <person name="Beseler K.G."/>
            <person name="Brison A."/>
            <person name="Carone J.V."/>
            <person name="Caskin T.P."/>
            <person name="Diamond M."/>
            <person name="Durham M.E."/>
            <person name="Foxe J.M."/>
            <person name="Go M."/>
            <person name="Henderson B.A."/>
            <person name="Jones I.B."/>
            <person name="McGettigan J.A."/>
            <person name="Micheletti S.J."/>
            <person name="Nasrallah M.E."/>
            <person name="Ortiz D."/>
            <person name="Piller C.R."/>
            <person name="Privatt S.R."/>
            <person name="Schneider S.L."/>
            <person name="Sharp S."/>
            <person name="Smith T.C."/>
            <person name="Stanton J.D."/>
            <person name="Ullery H.E."/>
            <person name="Wilson R.J."/>
            <person name="Serrano M.G."/>
            <person name="Buck G."/>
            <person name="Lee V."/>
            <person name="Wang Y."/>
            <person name="Carvalho R."/>
            <person name="Voegtly L."/>
            <person name="Shi R."/>
            <person name="Duckworth R."/>
            <person name="Johnson A."/>
            <person name="Loviza R."/>
            <person name="Walstead R."/>
            <person name="Shah Z."/>
            <person name="Kiflezghi M."/>
            <person name="Wade K."/>
            <person name="Ball S.L."/>
            <person name="Bradley K.W."/>
            <person name="Asai D.J."/>
            <person name="Bowman C.A."/>
            <person name="Russell D.A."/>
            <person name="Pope W.H."/>
            <person name="Jacobs-Sera D."/>
            <person name="Hendrix R.W."/>
            <person name="Hatfull G.F."/>
        </authorList>
    </citation>
    <scope>NUCLEOTIDE SEQUENCE [LARGE SCALE GENOMIC DNA]</scope>
</reference>
<accession>A0A0S4TK02</accession>
<proteinExistence type="predicted"/>
<feature type="region of interest" description="Disordered" evidence="2">
    <location>
        <begin position="680"/>
        <end position="776"/>
    </location>
</feature>
<feature type="compositionally biased region" description="Basic and acidic residues" evidence="2">
    <location>
        <begin position="729"/>
        <end position="748"/>
    </location>
</feature>
<dbReference type="EMBL" id="LN877954">
    <property type="protein sequence ID" value="CUV07548.1"/>
    <property type="molecule type" value="Genomic_DNA"/>
</dbReference>
<feature type="coiled-coil region" evidence="1">
    <location>
        <begin position="389"/>
        <end position="416"/>
    </location>
</feature>
<evidence type="ECO:0000313" key="4">
    <source>
        <dbReference type="EMBL" id="CUV07548.1"/>
    </source>
</evidence>
<dbReference type="VEuPathDB" id="CryptoDB:GY17_00002746"/>
<feature type="region of interest" description="Disordered" evidence="2">
    <location>
        <begin position="513"/>
        <end position="618"/>
    </location>
</feature>
<dbReference type="VEuPathDB" id="CryptoDB:Chro.80013"/>
<evidence type="ECO:0000256" key="1">
    <source>
        <dbReference type="SAM" id="Coils"/>
    </source>
</evidence>
<feature type="region of interest" description="Disordered" evidence="2">
    <location>
        <begin position="459"/>
        <end position="497"/>
    </location>
</feature>
<sequence length="884" mass="102071">MNIKIKITFYLLLLIIFGLIVQIQAADGGEGSDFEKNLQKKVTLTQEQTKEALNKLLLFKNELELKCVTSKFLLIFYKYILLLLRFISIFDLREVKENLFKFLGLSELLVLELKTFQFCSLIKLDRLNEILDFVFSNANLNLLKEFEGKSEQGFQPTLKFLISNLQQVIAVLNLLIYHLMNIYVEIDDPVFVFLISFISDYHNTVLNYLKSFAIELSKLKLDEIKEMAKKMDLKSPLFTLEFPDPEQETKERKLLEETRKRKLQVIKRLTESGAKSNEEIVTKSKFDIPNSESLQIEYICLLSLLTLSFAMTNCSFFDDKYKEVIKQTEEVTKKLMKLILNRGTELDLTTEKALSIKLQAYSQLNMDGLRKANAMFRSFSSHAYEDSLINDFEKMLRILSSTIKTLEKKMKRWERDTHVSSLTALLRDFLRVGLGNLELFVSPLRNGEVRFNLKYLSDDDEEQDKGTGSRKSHKKHKAKRENKSQSETVSEREKKISKRDAWLRHLQSRESTMETLRVISPTSSMEVETTKSEDKPTGTKSSRKEEKIKRLLQEEEKSLKREEVKKMIKEQKSSNVSSKRRKQGERKTKNDNRREREERERVEEREKERERERERQKRIEHSNHMYSLLNSVGSIEGMFEEAEKNRYGLGAMISFVLEIITNDDQSGKNVDSLTEEISSLSVSTEDDTGGATSQSRLGSSRRRAYEVPDSGPRRPTSDFFASRVGAPSRRRESSPSGRDGSRRLRQDSIDSPTRGNQGLLTFDGFTTPDPLTIQNKDSPDLKSKFLKFFSSDGENNSVDGLKSEFLVKYCTFSDPSFSHITGNSSTEEINDALESCGMEIQRLHSGVAPTLRGRLLFELKLIEKELIAAFVRMLLLLQERSKES</sequence>
<feature type="compositionally biased region" description="Polar residues" evidence="2">
    <location>
        <begin position="513"/>
        <end position="527"/>
    </location>
</feature>
<dbReference type="AlphaFoldDB" id="A0A0S4TK02"/>
<gene>
    <name evidence="4" type="ORF">CHUDEA8_40</name>
</gene>
<dbReference type="VEuPathDB" id="CryptoDB:CHUDEA8_40"/>
<feature type="compositionally biased region" description="Basic and acidic residues" evidence="2">
    <location>
        <begin position="481"/>
        <end position="497"/>
    </location>
</feature>
<dbReference type="Proteomes" id="UP000199752">
    <property type="component" value="Chromosome 8"/>
</dbReference>
<feature type="compositionally biased region" description="Basic and acidic residues" evidence="2">
    <location>
        <begin position="703"/>
        <end position="716"/>
    </location>
</feature>
<name>A0A0S4TK02_CRYHO</name>